<accession>A0A6L2J1X1</accession>
<dbReference type="InterPro" id="IPR005162">
    <property type="entry name" value="Retrotrans_gag_dom"/>
</dbReference>
<feature type="domain" description="GAG-pre-integrase" evidence="3">
    <location>
        <begin position="232"/>
        <end position="282"/>
    </location>
</feature>
<evidence type="ECO:0000259" key="2">
    <source>
        <dbReference type="Pfam" id="PF07727"/>
    </source>
</evidence>
<comment type="caution">
    <text evidence="4">The sequence shown here is derived from an EMBL/GenBank/DDBJ whole genome shotgun (WGS) entry which is preliminary data.</text>
</comment>
<dbReference type="Gene3D" id="3.30.559.10">
    <property type="entry name" value="Chloramphenicol acetyltransferase-like domain"/>
    <property type="match status" value="1"/>
</dbReference>
<dbReference type="PANTHER" id="PTHR33223:SF11">
    <property type="entry name" value="ELEMENT PROTEIN, PUTATIVE-RELATED"/>
    <property type="match status" value="1"/>
</dbReference>
<dbReference type="InterPro" id="IPR023213">
    <property type="entry name" value="CAT-like_dom_sf"/>
</dbReference>
<evidence type="ECO:0000259" key="1">
    <source>
        <dbReference type="Pfam" id="PF03732"/>
    </source>
</evidence>
<sequence>MFEREKISGNNFNDWFRQVKLVLRVEKKMYVIEQPLPAAPAADSNAQVLAEWNTLYDAYNEVACLMLDSMTPELHRQFENYLPYEILQELKSMFEKQAEVERFDLIQTFHACKQEEGKLVAAYVLQMKGYVDQLEHLGYMLPQDLIVGLILNGLTKDFAGFVRNYNMHNMGKTIGELHAMLIEYEKGLPKKVETLQEMMIKGDNYHYAPSITRDFVTVHRLVENEFVHTKRAKHNLDSTYLWHCRLAHISKKRIEKLQQEGLLKSTDDESFDHCVSCLSGKMTRKSFPHRPERATDLLGIIHTDMCGPLRHVSRQEIQDEDTSPSEITSEIPMEVEGFEPPQEEVILIRRSKWIFKKKTDMDGIIHNYKARHVAKGYTQLYGVDYEEMFSIVVNIRAIRILISIAALYDYEIWQIDVQTAFLNCYLDEDIYMVQPEDVKSQQQVQARLSHSNVLVQLAESYGDEGRFVDEIQTIKGNDEGAEFIHAEVNIQLQDFLGLEMNYELVDEFIPSKSGVPLVYNDPLIVIQVTMFKCGGPAFNSSSLFPPRGIRPIRPLKIDATSNKYTRKKLTFNESAITNMKAKAIKNEKINTCDLSKVQLVLGIIWKAFIVCASNSGIAETTKELVHHLSDYIKRITYNYSRETDIKEKNKIKAKTGQNQEQNEKRRKVNQVKAKVKVKLVKTGHGFRKSMKNQSRRRKYLIGPTRTRVSGPGQPTIAITFDLSTVETEDSLRIGDEHLDNISEIKSDEFVKFSVENLVPSPSESEDLSDSECDVLVCDDFTTFSNLLFDANDNFSSSDDESFSDEDISKEIYSNPLFDEKIISMKIDPHHFNVEYDLIESLLNHHSSIISSSSKIDSFLNEFAEFNSKNSNAIIKSFSPSPILMEDSDPFMEEIDLFLASDGSIPSGINSDYYDSEGDILILEELLSNNSLSLSENESFDFDIPSSSRPLAKLPDDDEIKLNSGMLTIKVVGDISKQKGLSKIIKKQSKPDTIKHEIAKIAQKPDQRTFSIQVNKSKALQKPNGERSNKRRVPNIVEPEIRTIKKIVSMVGRTMEELLQAPTEGYGEAIVILEILADNFEIKTNLLQLVQTNKFHGFERDNPYTHISNFKRMTATLKYRDVPNDAIKLMLLPYSLEGAARIWYEKEPPNLILTWDDLVNKFVNQLFPPSKTTHLKNKISRFTQRFEETFGEAWERFKEMLRACPHHGFSELTQIDTFYNGLNEQDQDSLNAAADLVEIVNKQVIIPATAKAVEKTCVICRGAHAYYDCIATNSNQPSVCASTGTYNQVSSPNRASHQIPPPGFAPVQNNPNRVFKINLFKYQVTRFNQAFQMSFQASISSTLPSNTVPNPKGEMKAVTTRSGLAYEGPSIPTNSPLEKVVERNTEEITEKEHSNCQGSTGCSYFYSEPDVPRTQPKPTILYPSRLNDRKLYEKATNQMEKFFQIFHDLHFDISFADALLLMPKFASRIKSLLTNKYKLFELEKVPLNENCSAMLLKKLLEKLGDPELTPTRMTLELADKSITRPKGVAEDVFFKEITLRVNNESVTFNLNQIMRYSSTYDDNSMNRVDVIDIACEEFVQDVLDFHYNSKSSNPTLVSNPLISESDFCKKPIVKSSSPTLTPFGESDFFLEEIEDFLNDESIPTGIEDSFYDPEGDILYLEKLLNEDPFQLPPMDLKQAEETKAKIFNRRAS</sequence>
<reference evidence="4" key="1">
    <citation type="journal article" date="2019" name="Sci. Rep.">
        <title>Draft genome of Tanacetum cinerariifolium, the natural source of mosquito coil.</title>
        <authorList>
            <person name="Yamashiro T."/>
            <person name="Shiraishi A."/>
            <person name="Satake H."/>
            <person name="Nakayama K."/>
        </authorList>
    </citation>
    <scope>NUCLEOTIDE SEQUENCE</scope>
</reference>
<dbReference type="EMBL" id="BKCJ010000187">
    <property type="protein sequence ID" value="GEU30772.1"/>
    <property type="molecule type" value="Genomic_DNA"/>
</dbReference>
<organism evidence="4">
    <name type="scientific">Tanacetum cinerariifolium</name>
    <name type="common">Dalmatian daisy</name>
    <name type="synonym">Chrysanthemum cinerariifolium</name>
    <dbReference type="NCBI Taxonomy" id="118510"/>
    <lineage>
        <taxon>Eukaryota</taxon>
        <taxon>Viridiplantae</taxon>
        <taxon>Streptophyta</taxon>
        <taxon>Embryophyta</taxon>
        <taxon>Tracheophyta</taxon>
        <taxon>Spermatophyta</taxon>
        <taxon>Magnoliopsida</taxon>
        <taxon>eudicotyledons</taxon>
        <taxon>Gunneridae</taxon>
        <taxon>Pentapetalae</taxon>
        <taxon>asterids</taxon>
        <taxon>campanulids</taxon>
        <taxon>Asterales</taxon>
        <taxon>Asteraceae</taxon>
        <taxon>Asteroideae</taxon>
        <taxon>Anthemideae</taxon>
        <taxon>Anthemidinae</taxon>
        <taxon>Tanacetum</taxon>
    </lineage>
</organism>
<gene>
    <name evidence="4" type="ORF">Tci_002750</name>
</gene>
<dbReference type="Pfam" id="PF14223">
    <property type="entry name" value="Retrotran_gag_2"/>
    <property type="match status" value="1"/>
</dbReference>
<dbReference type="Pfam" id="PF03732">
    <property type="entry name" value="Retrotrans_gag"/>
    <property type="match status" value="1"/>
</dbReference>
<feature type="domain" description="Reverse transcriptase Ty1/copia-type" evidence="2">
    <location>
        <begin position="351"/>
        <end position="443"/>
    </location>
</feature>
<protein>
    <submittedName>
        <fullName evidence="4">Zinc finger, CCHC-type</fullName>
    </submittedName>
</protein>
<name>A0A6L2J1X1_TANCI</name>
<dbReference type="PANTHER" id="PTHR33223">
    <property type="entry name" value="CCHC-TYPE DOMAIN-CONTAINING PROTEIN"/>
    <property type="match status" value="1"/>
</dbReference>
<dbReference type="Pfam" id="PF13976">
    <property type="entry name" value="gag_pre-integrs"/>
    <property type="match status" value="1"/>
</dbReference>
<proteinExistence type="predicted"/>
<dbReference type="InterPro" id="IPR025724">
    <property type="entry name" value="GAG-pre-integrase_dom"/>
</dbReference>
<evidence type="ECO:0000313" key="4">
    <source>
        <dbReference type="EMBL" id="GEU30772.1"/>
    </source>
</evidence>
<evidence type="ECO:0000259" key="3">
    <source>
        <dbReference type="Pfam" id="PF13976"/>
    </source>
</evidence>
<feature type="domain" description="Retrotransposon gag" evidence="1">
    <location>
        <begin position="1131"/>
        <end position="1223"/>
    </location>
</feature>
<dbReference type="Pfam" id="PF07727">
    <property type="entry name" value="RVT_2"/>
    <property type="match status" value="1"/>
</dbReference>
<dbReference type="InterPro" id="IPR013103">
    <property type="entry name" value="RVT_2"/>
</dbReference>